<evidence type="ECO:0000256" key="4">
    <source>
        <dbReference type="ARBA" id="ARBA00022801"/>
    </source>
</evidence>
<keyword evidence="5" id="KW-0326">Glycosidase</keyword>
<dbReference type="EC" id="3.2.1.78" evidence="3"/>
<gene>
    <name evidence="8" type="ORF">Gohar_000572</name>
</gene>
<feature type="transmembrane region" description="Helical" evidence="6">
    <location>
        <begin position="6"/>
        <end position="24"/>
    </location>
</feature>
<dbReference type="EMBL" id="JABFAD010000013">
    <property type="protein sequence ID" value="MBA0815843.1"/>
    <property type="molecule type" value="Genomic_DNA"/>
</dbReference>
<comment type="caution">
    <text evidence="8">The sequence shown here is derived from an EMBL/GenBank/DDBJ whole genome shotgun (WGS) entry which is preliminary data.</text>
</comment>
<dbReference type="OrthoDB" id="406631at2759"/>
<proteinExistence type="inferred from homology"/>
<dbReference type="Proteomes" id="UP000593560">
    <property type="component" value="Unassembled WGS sequence"/>
</dbReference>
<keyword evidence="6" id="KW-0472">Membrane</keyword>
<comment type="similarity">
    <text evidence="2">Belongs to the glycosyl hydrolase 5 (cellulase A) family.</text>
</comment>
<name>A0A7J9I1Y0_9ROSI</name>
<dbReference type="InterPro" id="IPR001547">
    <property type="entry name" value="Glyco_hydro_5"/>
</dbReference>
<accession>A0A7J9I1Y0</accession>
<evidence type="ECO:0000259" key="7">
    <source>
        <dbReference type="Pfam" id="PF26410"/>
    </source>
</evidence>
<sequence length="470" mass="53065">MGGNGVLYPILGFASCVAFIYMSFGDLKLSSLPKGLSLSFVERNGSHFILDGKPLYVNGWNSYWLMAHSMDENSRGRVSAMLQAGAKMGLTVCRTWAFNDGGYEALQISPGQFDERVFQALDYVIAEASRHGIRLLLSLVNNLQAYGGKTQYVKWAWQEGIGLSSSNDSFFFDPSIRKYFKNYVLCRGFVSSEKSSKYCPLGSRPGPPTTEVIVSQGEFCLLKRLLSPTVLTRKNTITGIGYRNDPTIFAWELINEPRCMSDPSGDTLQEWIEEMTGFIKSIDKNHLLTIGLEGFYGPKSPKSAVNPGEWASTLGSDFVRNSNITNVDFTSVHIYPDHWFHDLGFEEKQRYVSKWVRSHIEDCDKELKKPVMFIEYGLSNQNKDFQASQREQFYRTILDIIYKSAKKKGSGVGALVWQFLVEGIEEYNDDFGLVPWETPSIHKLTIQQSCRLARIQGLNQQTGNLKQMCS</sequence>
<evidence type="ECO:0000313" key="8">
    <source>
        <dbReference type="EMBL" id="MBA0815843.1"/>
    </source>
</evidence>
<dbReference type="PANTHER" id="PTHR31451">
    <property type="match status" value="1"/>
</dbReference>
<keyword evidence="6" id="KW-1133">Transmembrane helix</keyword>
<keyword evidence="4" id="KW-0378">Hydrolase</keyword>
<dbReference type="SUPFAM" id="SSF51445">
    <property type="entry name" value="(Trans)glycosidases"/>
    <property type="match status" value="1"/>
</dbReference>
<dbReference type="InterPro" id="IPR045053">
    <property type="entry name" value="MAN-like"/>
</dbReference>
<evidence type="ECO:0000256" key="5">
    <source>
        <dbReference type="ARBA" id="ARBA00023295"/>
    </source>
</evidence>
<evidence type="ECO:0000256" key="1">
    <source>
        <dbReference type="ARBA" id="ARBA00001678"/>
    </source>
</evidence>
<evidence type="ECO:0000256" key="6">
    <source>
        <dbReference type="SAM" id="Phobius"/>
    </source>
</evidence>
<dbReference type="Gene3D" id="3.20.20.80">
    <property type="entry name" value="Glycosidases"/>
    <property type="match status" value="2"/>
</dbReference>
<dbReference type="AlphaFoldDB" id="A0A7J9I1Y0"/>
<dbReference type="GO" id="GO:0016985">
    <property type="term" value="F:mannan endo-1,4-beta-mannosidase activity"/>
    <property type="evidence" value="ECO:0007669"/>
    <property type="project" value="UniProtKB-EC"/>
</dbReference>
<feature type="domain" description="Glycoside hydrolase family 5" evidence="7">
    <location>
        <begin position="39"/>
        <end position="419"/>
    </location>
</feature>
<dbReference type="GO" id="GO:0000272">
    <property type="term" value="P:polysaccharide catabolic process"/>
    <property type="evidence" value="ECO:0007669"/>
    <property type="project" value="InterPro"/>
</dbReference>
<organism evidence="8 9">
    <name type="scientific">Gossypium harknessii</name>
    <dbReference type="NCBI Taxonomy" id="34285"/>
    <lineage>
        <taxon>Eukaryota</taxon>
        <taxon>Viridiplantae</taxon>
        <taxon>Streptophyta</taxon>
        <taxon>Embryophyta</taxon>
        <taxon>Tracheophyta</taxon>
        <taxon>Spermatophyta</taxon>
        <taxon>Magnoliopsida</taxon>
        <taxon>eudicotyledons</taxon>
        <taxon>Gunneridae</taxon>
        <taxon>Pentapetalae</taxon>
        <taxon>rosids</taxon>
        <taxon>malvids</taxon>
        <taxon>Malvales</taxon>
        <taxon>Malvaceae</taxon>
        <taxon>Malvoideae</taxon>
        <taxon>Gossypium</taxon>
    </lineage>
</organism>
<evidence type="ECO:0000256" key="3">
    <source>
        <dbReference type="ARBA" id="ARBA00012706"/>
    </source>
</evidence>
<comment type="catalytic activity">
    <reaction evidence="1">
        <text>Random hydrolysis of (1-&gt;4)-beta-D-mannosidic linkages in mannans, galactomannans and glucomannans.</text>
        <dbReference type="EC" id="3.2.1.78"/>
    </reaction>
</comment>
<dbReference type="InterPro" id="IPR017853">
    <property type="entry name" value="GH"/>
</dbReference>
<protein>
    <recommendedName>
        <fullName evidence="3">mannan endo-1,4-beta-mannosidase</fullName>
        <ecNumber evidence="3">3.2.1.78</ecNumber>
    </recommendedName>
</protein>
<keyword evidence="6" id="KW-0812">Transmembrane</keyword>
<keyword evidence="9" id="KW-1185">Reference proteome</keyword>
<evidence type="ECO:0000256" key="2">
    <source>
        <dbReference type="ARBA" id="ARBA00005641"/>
    </source>
</evidence>
<reference evidence="8 9" key="1">
    <citation type="journal article" date="2019" name="Genome Biol. Evol.">
        <title>Insights into the evolution of the New World diploid cottons (Gossypium, subgenus Houzingenia) based on genome sequencing.</title>
        <authorList>
            <person name="Grover C.E."/>
            <person name="Arick M.A. 2nd"/>
            <person name="Thrash A."/>
            <person name="Conover J.L."/>
            <person name="Sanders W.S."/>
            <person name="Peterson D.G."/>
            <person name="Frelichowski J.E."/>
            <person name="Scheffler J.A."/>
            <person name="Scheffler B.E."/>
            <person name="Wendel J.F."/>
        </authorList>
    </citation>
    <scope>NUCLEOTIDE SEQUENCE [LARGE SCALE GENOMIC DNA]</scope>
    <source>
        <strain evidence="8">0</strain>
        <tissue evidence="8">Leaf</tissue>
    </source>
</reference>
<evidence type="ECO:0000313" key="9">
    <source>
        <dbReference type="Proteomes" id="UP000593560"/>
    </source>
</evidence>
<dbReference type="Pfam" id="PF26410">
    <property type="entry name" value="GH5_mannosidase"/>
    <property type="match status" value="1"/>
</dbReference>
<dbReference type="PANTHER" id="PTHR31451:SF45">
    <property type="entry name" value="MANNAN ENDO-1,4-BETA-MANNOSIDASE 2"/>
    <property type="match status" value="1"/>
</dbReference>